<feature type="domain" description="ATP-dependent DNA ligase family profile" evidence="4">
    <location>
        <begin position="110"/>
        <end position="191"/>
    </location>
</feature>
<dbReference type="Gene3D" id="2.40.50.140">
    <property type="entry name" value="Nucleic acid-binding proteins"/>
    <property type="match status" value="1"/>
</dbReference>
<gene>
    <name evidence="5" type="ORF">D7M11_25950</name>
</gene>
<comment type="similarity">
    <text evidence="1">Belongs to the ATP-dependent DNA ligase family.</text>
</comment>
<evidence type="ECO:0000259" key="4">
    <source>
        <dbReference type="PROSITE" id="PS50160"/>
    </source>
</evidence>
<sequence>MFVAPMLLETTQSAFNSPDHIFEPKIDGHRLILSRLDGGPTRLYTRHNNECTRQYPELYDIAQEDIVLDGEVACVDRDTGLIDFETVMERFVARKADKVLRLSAVQPANYMVFDILQYKGEDLRGWPLMRRKELLAGLDFGNPRISIVPYIEREGERLFQEIVSRQMEGVVAKRKESVYATGQRSASWQKIINWTYVDVVLTGWRKDEFGWIVGIQEGEGIRPVGVIELGVTGQQRKAFYGAIRPYVIGEDRHNVYVQPLIRAKVKIRNWTKKGLLRSPVFVEFIL</sequence>
<dbReference type="Proteomes" id="UP000282311">
    <property type="component" value="Unassembled WGS sequence"/>
</dbReference>
<dbReference type="GO" id="GO:0005524">
    <property type="term" value="F:ATP binding"/>
    <property type="evidence" value="ECO:0007669"/>
    <property type="project" value="InterPro"/>
</dbReference>
<dbReference type="AlphaFoldDB" id="A0A3B0BNN7"/>
<organism evidence="5 6">
    <name type="scientific">Paenibacillus ginsengarvi</name>
    <dbReference type="NCBI Taxonomy" id="400777"/>
    <lineage>
        <taxon>Bacteria</taxon>
        <taxon>Bacillati</taxon>
        <taxon>Bacillota</taxon>
        <taxon>Bacilli</taxon>
        <taxon>Bacillales</taxon>
        <taxon>Paenibacillaceae</taxon>
        <taxon>Paenibacillus</taxon>
    </lineage>
</organism>
<comment type="catalytic activity">
    <reaction evidence="3">
        <text>ATP + (deoxyribonucleotide)n-3'-hydroxyl + 5'-phospho-(deoxyribonucleotide)m = (deoxyribonucleotide)n+m + AMP + diphosphate.</text>
        <dbReference type="EC" id="6.5.1.1"/>
    </reaction>
</comment>
<dbReference type="EMBL" id="RBAH01000023">
    <property type="protein sequence ID" value="RKN74985.1"/>
    <property type="molecule type" value="Genomic_DNA"/>
</dbReference>
<accession>A0A3B0BNN7</accession>
<proteinExistence type="inferred from homology"/>
<reference evidence="5 6" key="1">
    <citation type="journal article" date="2007" name="Int. J. Syst. Evol. Microbiol.">
        <title>Paenibacillus ginsengarvi sp. nov., isolated from soil from ginseng cultivation.</title>
        <authorList>
            <person name="Yoon M.H."/>
            <person name="Ten L.N."/>
            <person name="Im W.T."/>
        </authorList>
    </citation>
    <scope>NUCLEOTIDE SEQUENCE [LARGE SCALE GENOMIC DNA]</scope>
    <source>
        <strain evidence="5 6">KCTC 13059</strain>
    </source>
</reference>
<dbReference type="Pfam" id="PF01068">
    <property type="entry name" value="DNA_ligase_A_M"/>
    <property type="match status" value="1"/>
</dbReference>
<dbReference type="PROSITE" id="PS50160">
    <property type="entry name" value="DNA_LIGASE_A3"/>
    <property type="match status" value="1"/>
</dbReference>
<keyword evidence="6" id="KW-1185">Reference proteome</keyword>
<dbReference type="GO" id="GO:0003910">
    <property type="term" value="F:DNA ligase (ATP) activity"/>
    <property type="evidence" value="ECO:0007669"/>
    <property type="project" value="UniProtKB-EC"/>
</dbReference>
<dbReference type="SUPFAM" id="SSF56091">
    <property type="entry name" value="DNA ligase/mRNA capping enzyme, catalytic domain"/>
    <property type="match status" value="1"/>
</dbReference>
<dbReference type="InterPro" id="IPR050191">
    <property type="entry name" value="ATP-dep_DNA_ligase"/>
</dbReference>
<keyword evidence="2 5" id="KW-0436">Ligase</keyword>
<protein>
    <submittedName>
        <fullName evidence="5">ATP-dependent DNA ligase</fullName>
    </submittedName>
</protein>
<evidence type="ECO:0000256" key="3">
    <source>
        <dbReference type="ARBA" id="ARBA00034003"/>
    </source>
</evidence>
<dbReference type="InterPro" id="IPR012340">
    <property type="entry name" value="NA-bd_OB-fold"/>
</dbReference>
<evidence type="ECO:0000256" key="2">
    <source>
        <dbReference type="ARBA" id="ARBA00022598"/>
    </source>
</evidence>
<dbReference type="Gene3D" id="3.30.470.30">
    <property type="entry name" value="DNA ligase/mRNA capping enzyme"/>
    <property type="match status" value="1"/>
</dbReference>
<dbReference type="OrthoDB" id="5503604at2"/>
<dbReference type="CDD" id="cd07906">
    <property type="entry name" value="Adenylation_DNA_ligase_LigD_LigC"/>
    <property type="match status" value="1"/>
</dbReference>
<dbReference type="GO" id="GO:0006310">
    <property type="term" value="P:DNA recombination"/>
    <property type="evidence" value="ECO:0007669"/>
    <property type="project" value="InterPro"/>
</dbReference>
<evidence type="ECO:0000256" key="1">
    <source>
        <dbReference type="ARBA" id="ARBA00007572"/>
    </source>
</evidence>
<dbReference type="SUPFAM" id="SSF50249">
    <property type="entry name" value="Nucleic acid-binding proteins"/>
    <property type="match status" value="1"/>
</dbReference>
<evidence type="ECO:0000313" key="6">
    <source>
        <dbReference type="Proteomes" id="UP000282311"/>
    </source>
</evidence>
<dbReference type="PANTHER" id="PTHR45674">
    <property type="entry name" value="DNA LIGASE 1/3 FAMILY MEMBER"/>
    <property type="match status" value="1"/>
</dbReference>
<name>A0A3B0BNN7_9BACL</name>
<comment type="caution">
    <text evidence="5">The sequence shown here is derived from an EMBL/GenBank/DDBJ whole genome shotgun (WGS) entry which is preliminary data.</text>
</comment>
<evidence type="ECO:0000313" key="5">
    <source>
        <dbReference type="EMBL" id="RKN74985.1"/>
    </source>
</evidence>
<dbReference type="RefSeq" id="WP_120750181.1">
    <property type="nucleotide sequence ID" value="NZ_RBAH01000023.1"/>
</dbReference>
<dbReference type="GO" id="GO:0006281">
    <property type="term" value="P:DNA repair"/>
    <property type="evidence" value="ECO:0007669"/>
    <property type="project" value="InterPro"/>
</dbReference>
<dbReference type="Gene3D" id="3.30.1490.70">
    <property type="match status" value="1"/>
</dbReference>
<dbReference type="InterPro" id="IPR012310">
    <property type="entry name" value="DNA_ligase_ATP-dep_cent"/>
</dbReference>
<dbReference type="PANTHER" id="PTHR45674:SF4">
    <property type="entry name" value="DNA LIGASE 1"/>
    <property type="match status" value="1"/>
</dbReference>